<dbReference type="OMA" id="QHNDERT"/>
<gene>
    <name evidence="1" type="ORF">PITG_05574</name>
</gene>
<evidence type="ECO:0000313" key="1">
    <source>
        <dbReference type="EMBL" id="EEY69347.1"/>
    </source>
</evidence>
<reference evidence="2" key="1">
    <citation type="journal article" date="2009" name="Nature">
        <title>Genome sequence and analysis of the Irish potato famine pathogen Phytophthora infestans.</title>
        <authorList>
            <consortium name="The Broad Institute Genome Sequencing Platform"/>
            <person name="Haas B.J."/>
            <person name="Kamoun S."/>
            <person name="Zody M.C."/>
            <person name="Jiang R.H."/>
            <person name="Handsaker R.E."/>
            <person name="Cano L.M."/>
            <person name="Grabherr M."/>
            <person name="Kodira C.D."/>
            <person name="Raffaele S."/>
            <person name="Torto-Alalibo T."/>
            <person name="Bozkurt T.O."/>
            <person name="Ah-Fong A.M."/>
            <person name="Alvarado L."/>
            <person name="Anderson V.L."/>
            <person name="Armstrong M.R."/>
            <person name="Avrova A."/>
            <person name="Baxter L."/>
            <person name="Beynon J."/>
            <person name="Boevink P.C."/>
            <person name="Bollmann S.R."/>
            <person name="Bos J.I."/>
            <person name="Bulone V."/>
            <person name="Cai G."/>
            <person name="Cakir C."/>
            <person name="Carrington J.C."/>
            <person name="Chawner M."/>
            <person name="Conti L."/>
            <person name="Costanzo S."/>
            <person name="Ewan R."/>
            <person name="Fahlgren N."/>
            <person name="Fischbach M.A."/>
            <person name="Fugelstad J."/>
            <person name="Gilroy E.M."/>
            <person name="Gnerre S."/>
            <person name="Green P.J."/>
            <person name="Grenville-Briggs L.J."/>
            <person name="Griffith J."/>
            <person name="Grunwald N.J."/>
            <person name="Horn K."/>
            <person name="Horner N.R."/>
            <person name="Hu C.H."/>
            <person name="Huitema E."/>
            <person name="Jeong D.H."/>
            <person name="Jones A.M."/>
            <person name="Jones J.D."/>
            <person name="Jones R.W."/>
            <person name="Karlsson E.K."/>
            <person name="Kunjeti S.G."/>
            <person name="Lamour K."/>
            <person name="Liu Z."/>
            <person name="Ma L."/>
            <person name="Maclean D."/>
            <person name="Chibucos M.C."/>
            <person name="McDonald H."/>
            <person name="McWalters J."/>
            <person name="Meijer H.J."/>
            <person name="Morgan W."/>
            <person name="Morris P.F."/>
            <person name="Munro C.A."/>
            <person name="O'Neill K."/>
            <person name="Ospina-Giraldo M."/>
            <person name="Pinzon A."/>
            <person name="Pritchard L."/>
            <person name="Ramsahoye B."/>
            <person name="Ren Q."/>
            <person name="Restrepo S."/>
            <person name="Roy S."/>
            <person name="Sadanandom A."/>
            <person name="Savidor A."/>
            <person name="Schornack S."/>
            <person name="Schwartz D.C."/>
            <person name="Schumann U.D."/>
            <person name="Schwessinger B."/>
            <person name="Seyer L."/>
            <person name="Sharpe T."/>
            <person name="Silvar C."/>
            <person name="Song J."/>
            <person name="Studholme D.J."/>
            <person name="Sykes S."/>
            <person name="Thines M."/>
            <person name="van de Vondervoort P.J."/>
            <person name="Phuntumart V."/>
            <person name="Wawra S."/>
            <person name="Weide R."/>
            <person name="Win J."/>
            <person name="Young C."/>
            <person name="Zhou S."/>
            <person name="Fry W."/>
            <person name="Meyers B.C."/>
            <person name="van West P."/>
            <person name="Ristaino J."/>
            <person name="Govers F."/>
            <person name="Birch P.R."/>
            <person name="Whisson S.C."/>
            <person name="Judelson H.S."/>
            <person name="Nusbaum C."/>
        </authorList>
    </citation>
    <scope>NUCLEOTIDE SEQUENCE [LARGE SCALE GENOMIC DNA]</scope>
    <source>
        <strain evidence="2">T30-4</strain>
    </source>
</reference>
<dbReference type="AlphaFoldDB" id="D0N355"/>
<organism evidence="1 2">
    <name type="scientific">Phytophthora infestans (strain T30-4)</name>
    <name type="common">Potato late blight agent</name>
    <dbReference type="NCBI Taxonomy" id="403677"/>
    <lineage>
        <taxon>Eukaryota</taxon>
        <taxon>Sar</taxon>
        <taxon>Stramenopiles</taxon>
        <taxon>Oomycota</taxon>
        <taxon>Peronosporomycetes</taxon>
        <taxon>Peronosporales</taxon>
        <taxon>Peronosporaceae</taxon>
        <taxon>Phytophthora</taxon>
    </lineage>
</organism>
<sequence length="148" mass="16909">MTAKKQTSYSIQFKLSVISEYRVGVDGSDFQALAKKHKVIPSMVRNWSDSKDLLVNASKIRQLATRSRRRMPGACRKSEHHALEQQVHDWVVTRSRKGLRVKDKCIQLHALNIHRAMMASTTLATSSTWTKSQDIPRLSRSRLLQPVV</sequence>
<evidence type="ECO:0000313" key="2">
    <source>
        <dbReference type="Proteomes" id="UP000006643"/>
    </source>
</evidence>
<dbReference type="EMBL" id="DS028124">
    <property type="protein sequence ID" value="EEY69347.1"/>
    <property type="molecule type" value="Genomic_DNA"/>
</dbReference>
<dbReference type="GeneID" id="9466133"/>
<dbReference type="InParanoid" id="D0N355"/>
<dbReference type="OrthoDB" id="128075at2759"/>
<keyword evidence="2" id="KW-1185">Reference proteome</keyword>
<dbReference type="VEuPathDB" id="FungiDB:PITG_05574"/>
<dbReference type="RefSeq" id="XP_002999201.1">
    <property type="nucleotide sequence ID" value="XM_002999155.1"/>
</dbReference>
<dbReference type="Gene3D" id="1.10.10.60">
    <property type="entry name" value="Homeodomain-like"/>
    <property type="match status" value="1"/>
</dbReference>
<evidence type="ECO:0008006" key="3">
    <source>
        <dbReference type="Google" id="ProtNLM"/>
    </source>
</evidence>
<dbReference type="KEGG" id="pif:PITG_05574"/>
<dbReference type="Proteomes" id="UP000006643">
    <property type="component" value="Unassembled WGS sequence"/>
</dbReference>
<proteinExistence type="predicted"/>
<accession>D0N355</accession>
<dbReference type="HOGENOM" id="CLU_1762386_0_0_1"/>
<protein>
    <recommendedName>
        <fullName evidence="3">HTH CENPB-type domain-containing protein</fullName>
    </recommendedName>
</protein>
<name>D0N355_PHYIT</name>